<feature type="transmembrane region" description="Helical" evidence="6">
    <location>
        <begin position="107"/>
        <end position="125"/>
    </location>
</feature>
<dbReference type="OrthoDB" id="457670at2"/>
<evidence type="ECO:0000256" key="2">
    <source>
        <dbReference type="ARBA" id="ARBA00009142"/>
    </source>
</evidence>
<evidence type="ECO:0000256" key="5">
    <source>
        <dbReference type="ARBA" id="ARBA00023136"/>
    </source>
</evidence>
<comment type="similarity">
    <text evidence="2 6">Belongs to the 4-toluene sulfonate uptake permease (TSUP) (TC 2.A.102) family.</text>
</comment>
<keyword evidence="5 6" id="KW-0472">Membrane</keyword>
<feature type="transmembrane region" description="Helical" evidence="6">
    <location>
        <begin position="7"/>
        <end position="37"/>
    </location>
</feature>
<reference evidence="7 8" key="1">
    <citation type="journal article" date="2011" name="Front. Microbiol.">
        <title>Genomic signatures of strain selection and enhancement in Bacillus atrophaeus var. globigii, a historical biowarfare simulant.</title>
        <authorList>
            <person name="Gibbons H.S."/>
            <person name="Broomall S.M."/>
            <person name="McNew L.A."/>
            <person name="Daligault H."/>
            <person name="Chapman C."/>
            <person name="Bruce D."/>
            <person name="Karavis M."/>
            <person name="Krepps M."/>
            <person name="McGregor P.A."/>
            <person name="Hong C."/>
            <person name="Park K.H."/>
            <person name="Akmal A."/>
            <person name="Feldman A."/>
            <person name="Lin J.S."/>
            <person name="Chang W.E."/>
            <person name="Higgs B.W."/>
            <person name="Demirev P."/>
            <person name="Lindquist J."/>
            <person name="Liem A."/>
            <person name="Fochler E."/>
            <person name="Read T.D."/>
            <person name="Tapia R."/>
            <person name="Johnson S."/>
            <person name="Bishop-Lilly K.A."/>
            <person name="Detter C."/>
            <person name="Han C."/>
            <person name="Sozhamannan S."/>
            <person name="Rosenzweig C.N."/>
            <person name="Skowronski E.W."/>
        </authorList>
    </citation>
    <scope>NUCLEOTIDE SEQUENCE [LARGE SCALE GENOMIC DNA]</scope>
    <source>
        <strain evidence="7 8">MLST1</strain>
    </source>
</reference>
<keyword evidence="3 6" id="KW-0812">Transmembrane</keyword>
<evidence type="ECO:0000256" key="1">
    <source>
        <dbReference type="ARBA" id="ARBA00004141"/>
    </source>
</evidence>
<evidence type="ECO:0000256" key="3">
    <source>
        <dbReference type="ARBA" id="ARBA00022692"/>
    </source>
</evidence>
<comment type="subcellular location">
    <subcellularLocation>
        <location evidence="6">Cell membrane</location>
        <topology evidence="6">Multi-pass membrane protein</topology>
    </subcellularLocation>
    <subcellularLocation>
        <location evidence="1">Membrane</location>
        <topology evidence="1">Multi-pass membrane protein</topology>
    </subcellularLocation>
</comment>
<name>A0A432W8Q9_9GAMM</name>
<organism evidence="7 8">
    <name type="scientific">Aliidiomarina minuta</name>
    <dbReference type="NCBI Taxonomy" id="880057"/>
    <lineage>
        <taxon>Bacteria</taxon>
        <taxon>Pseudomonadati</taxon>
        <taxon>Pseudomonadota</taxon>
        <taxon>Gammaproteobacteria</taxon>
        <taxon>Alteromonadales</taxon>
        <taxon>Idiomarinaceae</taxon>
        <taxon>Aliidiomarina</taxon>
    </lineage>
</organism>
<feature type="transmembrane region" description="Helical" evidence="6">
    <location>
        <begin position="245"/>
        <end position="263"/>
    </location>
</feature>
<gene>
    <name evidence="7" type="ORF">CWE09_07065</name>
</gene>
<feature type="transmembrane region" description="Helical" evidence="6">
    <location>
        <begin position="43"/>
        <end position="65"/>
    </location>
</feature>
<evidence type="ECO:0000256" key="6">
    <source>
        <dbReference type="RuleBase" id="RU363041"/>
    </source>
</evidence>
<comment type="caution">
    <text evidence="7">The sequence shown here is derived from an EMBL/GenBank/DDBJ whole genome shotgun (WGS) entry which is preliminary data.</text>
</comment>
<feature type="transmembrane region" description="Helical" evidence="6">
    <location>
        <begin position="211"/>
        <end position="233"/>
    </location>
</feature>
<accession>A0A432W8Q9</accession>
<evidence type="ECO:0000313" key="8">
    <source>
        <dbReference type="Proteomes" id="UP000288293"/>
    </source>
</evidence>
<evidence type="ECO:0000256" key="4">
    <source>
        <dbReference type="ARBA" id="ARBA00022989"/>
    </source>
</evidence>
<feature type="transmembrane region" description="Helical" evidence="6">
    <location>
        <begin position="146"/>
        <end position="170"/>
    </location>
</feature>
<dbReference type="EMBL" id="PIPL01000001">
    <property type="protein sequence ID" value="RUO26462.1"/>
    <property type="molecule type" value="Genomic_DNA"/>
</dbReference>
<keyword evidence="4 6" id="KW-1133">Transmembrane helix</keyword>
<proteinExistence type="inferred from homology"/>
<feature type="transmembrane region" description="Helical" evidence="6">
    <location>
        <begin position="77"/>
        <end position="101"/>
    </location>
</feature>
<dbReference type="InterPro" id="IPR002781">
    <property type="entry name" value="TM_pro_TauE-like"/>
</dbReference>
<dbReference type="AlphaFoldDB" id="A0A432W8Q9"/>
<evidence type="ECO:0000313" key="7">
    <source>
        <dbReference type="EMBL" id="RUO26462.1"/>
    </source>
</evidence>
<dbReference type="PANTHER" id="PTHR43483">
    <property type="entry name" value="MEMBRANE TRANSPORTER PROTEIN HI_0806-RELATED"/>
    <property type="match status" value="1"/>
</dbReference>
<dbReference type="GO" id="GO:0005886">
    <property type="term" value="C:plasma membrane"/>
    <property type="evidence" value="ECO:0007669"/>
    <property type="project" value="UniProtKB-SubCell"/>
</dbReference>
<feature type="transmembrane region" description="Helical" evidence="6">
    <location>
        <begin position="176"/>
        <end position="199"/>
    </location>
</feature>
<keyword evidence="8" id="KW-1185">Reference proteome</keyword>
<dbReference type="PANTHER" id="PTHR43483:SF3">
    <property type="entry name" value="MEMBRANE TRANSPORTER PROTEIN HI_0806-RELATED"/>
    <property type="match status" value="1"/>
</dbReference>
<dbReference type="Pfam" id="PF01925">
    <property type="entry name" value="TauE"/>
    <property type="match status" value="1"/>
</dbReference>
<sequence>MIISILICLLGGAIAGILSGMLGIGGGIVVVPLLIYLLPVMGVPAALVVPMAVGTSLATIVVTTLSGAYAHHRHDKILWSWVALIGPFLIVGGIAGATLGTQLAPELLQRVFATVLLVLAVRMIWKTQPVAEDRHISKGPVRAWSAVIGVISSLVGIGGGALVVPLLHYYQVAMRNAVAVAAVCSVMLAFFGTLTYAWLGQQVVADKVSMSLGFIYLPAWLSLSVASGLFAPVGAKLAQIMPVRWLQRAFAFLLIVVSIHLFVSG</sequence>
<protein>
    <recommendedName>
        <fullName evidence="6">Probable membrane transporter protein</fullName>
    </recommendedName>
</protein>
<keyword evidence="6" id="KW-1003">Cell membrane</keyword>
<dbReference type="RefSeq" id="WP_126803273.1">
    <property type="nucleotide sequence ID" value="NZ_PIPL01000001.1"/>
</dbReference>
<dbReference type="Proteomes" id="UP000288293">
    <property type="component" value="Unassembled WGS sequence"/>
</dbReference>